<gene>
    <name evidence="7" type="ORF">VSX56_18995</name>
</gene>
<evidence type="ECO:0000259" key="5">
    <source>
        <dbReference type="Pfam" id="PF00669"/>
    </source>
</evidence>
<dbReference type="InterPro" id="IPR001492">
    <property type="entry name" value="Flagellin"/>
</dbReference>
<dbReference type="Gene3D" id="1.20.1330.10">
    <property type="entry name" value="f41 fragment of flagellin, N-terminal domain"/>
    <property type="match status" value="1"/>
</dbReference>
<dbReference type="Pfam" id="PF00700">
    <property type="entry name" value="Flagellin_C"/>
    <property type="match status" value="1"/>
</dbReference>
<dbReference type="PANTHER" id="PTHR42792:SF2">
    <property type="entry name" value="FLAGELLIN"/>
    <property type="match status" value="1"/>
</dbReference>
<dbReference type="Proteomes" id="UP001438953">
    <property type="component" value="Unassembled WGS sequence"/>
</dbReference>
<evidence type="ECO:0000259" key="6">
    <source>
        <dbReference type="Pfam" id="PF00700"/>
    </source>
</evidence>
<keyword evidence="7" id="KW-0966">Cell projection</keyword>
<comment type="caution">
    <text evidence="7">The sequence shown here is derived from an EMBL/GenBank/DDBJ whole genome shotgun (WGS) entry which is preliminary data.</text>
</comment>
<evidence type="ECO:0000256" key="4">
    <source>
        <dbReference type="SAM" id="Coils"/>
    </source>
</evidence>
<comment type="similarity">
    <text evidence="1 3">Belongs to the bacterial flagellin family.</text>
</comment>
<evidence type="ECO:0000256" key="3">
    <source>
        <dbReference type="RuleBase" id="RU362073"/>
    </source>
</evidence>
<keyword evidence="8" id="KW-1185">Reference proteome</keyword>
<evidence type="ECO:0000313" key="8">
    <source>
        <dbReference type="Proteomes" id="UP001438953"/>
    </source>
</evidence>
<proteinExistence type="inferred from homology"/>
<dbReference type="PANTHER" id="PTHR42792">
    <property type="entry name" value="FLAGELLIN"/>
    <property type="match status" value="1"/>
</dbReference>
<keyword evidence="7" id="KW-0282">Flagellum</keyword>
<keyword evidence="2 3" id="KW-0975">Bacterial flagellum</keyword>
<dbReference type="InterPro" id="IPR046358">
    <property type="entry name" value="Flagellin_C"/>
</dbReference>
<dbReference type="InterPro" id="IPR001029">
    <property type="entry name" value="Flagellin_N"/>
</dbReference>
<feature type="coiled-coil region" evidence="4">
    <location>
        <begin position="81"/>
        <end position="125"/>
    </location>
</feature>
<sequence>MSSILTNTGAMTALQTLKSINSSLGDTQSAISTGKDISTAKDNAAVWAISKVMESDVAGFNAIEDSLALGESTVAVASTGAEQIVEKLNEMKEKIVSATGENVDNDKLTADVNELKKQIGSIINASQFNGANLLRTDVDGNGGTGISVLSSLDRVGSGTGATVSASNINVASADLEAAFGTYSAAASDGGMLTDIDVSSATAADASLAAIEAHIQTATNKAAELGAAASRISDQSDFISKLSDAVTSGIGSLVDADMEETSARLQALQVQQQLGTQALSIANQAPQQLLSLFQ</sequence>
<evidence type="ECO:0000256" key="1">
    <source>
        <dbReference type="ARBA" id="ARBA00005709"/>
    </source>
</evidence>
<dbReference type="SUPFAM" id="SSF64518">
    <property type="entry name" value="Phase 1 flagellin"/>
    <property type="match status" value="1"/>
</dbReference>
<evidence type="ECO:0000313" key="7">
    <source>
        <dbReference type="EMBL" id="MER5173847.1"/>
    </source>
</evidence>
<name>A0ABV1SLR5_9RHOB</name>
<feature type="domain" description="Flagellin N-terminal" evidence="5">
    <location>
        <begin position="4"/>
        <end position="135"/>
    </location>
</feature>
<reference evidence="7 8" key="1">
    <citation type="submission" date="2024-01" db="EMBL/GenBank/DDBJ databases">
        <authorList>
            <person name="Deng Y."/>
            <person name="Su J."/>
        </authorList>
    </citation>
    <scope>NUCLEOTIDE SEQUENCE [LARGE SCALE GENOMIC DNA]</scope>
    <source>
        <strain evidence="7 8">CPCC 100088</strain>
    </source>
</reference>
<dbReference type="Pfam" id="PF00669">
    <property type="entry name" value="Flagellin_N"/>
    <property type="match status" value="1"/>
</dbReference>
<organism evidence="7 8">
    <name type="scientific">Thioclava kandeliae</name>
    <dbReference type="NCBI Taxonomy" id="3070818"/>
    <lineage>
        <taxon>Bacteria</taxon>
        <taxon>Pseudomonadati</taxon>
        <taxon>Pseudomonadota</taxon>
        <taxon>Alphaproteobacteria</taxon>
        <taxon>Rhodobacterales</taxon>
        <taxon>Paracoccaceae</taxon>
        <taxon>Thioclava</taxon>
    </lineage>
</organism>
<protein>
    <recommendedName>
        <fullName evidence="3">Flagellin</fullName>
    </recommendedName>
</protein>
<evidence type="ECO:0000256" key="2">
    <source>
        <dbReference type="ARBA" id="ARBA00023143"/>
    </source>
</evidence>
<feature type="domain" description="Flagellin C-terminal" evidence="6">
    <location>
        <begin position="208"/>
        <end position="292"/>
    </location>
</feature>
<reference evidence="7 8" key="2">
    <citation type="submission" date="2024-06" db="EMBL/GenBank/DDBJ databases">
        <title>Thioclava kandeliae sp. nov. from a rhizosphere soil sample of Kandelia candel in a mangrove.</title>
        <authorList>
            <person name="Mu T."/>
        </authorList>
    </citation>
    <scope>NUCLEOTIDE SEQUENCE [LARGE SCALE GENOMIC DNA]</scope>
    <source>
        <strain evidence="7 8">CPCC 100088</strain>
    </source>
</reference>
<keyword evidence="4" id="KW-0175">Coiled coil</keyword>
<comment type="subcellular location">
    <subcellularLocation>
        <location evidence="3">Secreted</location>
    </subcellularLocation>
    <subcellularLocation>
        <location evidence="3">Bacterial flagellum</location>
    </subcellularLocation>
</comment>
<dbReference type="EMBL" id="JAYWLC010000032">
    <property type="protein sequence ID" value="MER5173847.1"/>
    <property type="molecule type" value="Genomic_DNA"/>
</dbReference>
<keyword evidence="7" id="KW-0969">Cilium</keyword>
<dbReference type="RefSeq" id="WP_350939149.1">
    <property type="nucleotide sequence ID" value="NZ_JAYWLC010000032.1"/>
</dbReference>
<comment type="function">
    <text evidence="3">Flagellin is the subunit protein which polymerizes to form the filaments of bacterial flagella.</text>
</comment>
<keyword evidence="3" id="KW-0964">Secreted</keyword>
<accession>A0ABV1SLR5</accession>